<dbReference type="OrthoDB" id="9779418at2"/>
<dbReference type="AlphaFoldDB" id="A0A5C5ZH46"/>
<sequence length="192" mass="20782">MNDTITVVSGLPRSGTSLLMQMLAAGGMEVYTDGERAADDDNPRGYLELEAVKRLKHDASWLPAARGKAVKVISHLLGDLPDGEDYRVVFLERDIEEVLDSQQKMLERLGRPGAPRDVVRRAFAAHLAGFDRLTASREDMAVLRLPYAEIIATPKAAAERLAGFVGDASPAPLDAAAMAAAVDPALYRNRRG</sequence>
<dbReference type="Gene3D" id="3.40.50.300">
    <property type="entry name" value="P-loop containing nucleotide triphosphate hydrolases"/>
    <property type="match status" value="1"/>
</dbReference>
<evidence type="ECO:0008006" key="3">
    <source>
        <dbReference type="Google" id="ProtNLM"/>
    </source>
</evidence>
<dbReference type="SUPFAM" id="SSF52540">
    <property type="entry name" value="P-loop containing nucleoside triphosphate hydrolases"/>
    <property type="match status" value="1"/>
</dbReference>
<keyword evidence="2" id="KW-1185">Reference proteome</keyword>
<dbReference type="RefSeq" id="WP_146402586.1">
    <property type="nucleotide sequence ID" value="NZ_SJPQ01000004.1"/>
</dbReference>
<evidence type="ECO:0000313" key="1">
    <source>
        <dbReference type="EMBL" id="TWT86644.1"/>
    </source>
</evidence>
<gene>
    <name evidence="1" type="ORF">Mal64_34730</name>
</gene>
<proteinExistence type="predicted"/>
<name>A0A5C5ZH46_9BACT</name>
<organism evidence="1 2">
    <name type="scientific">Pseudobythopirellula maris</name>
    <dbReference type="NCBI Taxonomy" id="2527991"/>
    <lineage>
        <taxon>Bacteria</taxon>
        <taxon>Pseudomonadati</taxon>
        <taxon>Planctomycetota</taxon>
        <taxon>Planctomycetia</taxon>
        <taxon>Pirellulales</taxon>
        <taxon>Lacipirellulaceae</taxon>
        <taxon>Pseudobythopirellula</taxon>
    </lineage>
</organism>
<protein>
    <recommendedName>
        <fullName evidence="3">Sulfotransferase family protein</fullName>
    </recommendedName>
</protein>
<accession>A0A5C5ZH46</accession>
<dbReference type="EMBL" id="SJPQ01000004">
    <property type="protein sequence ID" value="TWT86644.1"/>
    <property type="molecule type" value="Genomic_DNA"/>
</dbReference>
<dbReference type="Proteomes" id="UP000315440">
    <property type="component" value="Unassembled WGS sequence"/>
</dbReference>
<evidence type="ECO:0000313" key="2">
    <source>
        <dbReference type="Proteomes" id="UP000315440"/>
    </source>
</evidence>
<reference evidence="1 2" key="1">
    <citation type="submission" date="2019-02" db="EMBL/GenBank/DDBJ databases">
        <title>Deep-cultivation of Planctomycetes and their phenomic and genomic characterization uncovers novel biology.</title>
        <authorList>
            <person name="Wiegand S."/>
            <person name="Jogler M."/>
            <person name="Boedeker C."/>
            <person name="Pinto D."/>
            <person name="Vollmers J."/>
            <person name="Rivas-Marin E."/>
            <person name="Kohn T."/>
            <person name="Peeters S.H."/>
            <person name="Heuer A."/>
            <person name="Rast P."/>
            <person name="Oberbeckmann S."/>
            <person name="Bunk B."/>
            <person name="Jeske O."/>
            <person name="Meyerdierks A."/>
            <person name="Storesund J.E."/>
            <person name="Kallscheuer N."/>
            <person name="Luecker S."/>
            <person name="Lage O.M."/>
            <person name="Pohl T."/>
            <person name="Merkel B.J."/>
            <person name="Hornburger P."/>
            <person name="Mueller R.-W."/>
            <person name="Bruemmer F."/>
            <person name="Labrenz M."/>
            <person name="Spormann A.M."/>
            <person name="Op Den Camp H."/>
            <person name="Overmann J."/>
            <person name="Amann R."/>
            <person name="Jetten M.S.M."/>
            <person name="Mascher T."/>
            <person name="Medema M.H."/>
            <person name="Devos D.P."/>
            <person name="Kaster A.-K."/>
            <person name="Ovreas L."/>
            <person name="Rohde M."/>
            <person name="Galperin M.Y."/>
            <person name="Jogler C."/>
        </authorList>
    </citation>
    <scope>NUCLEOTIDE SEQUENCE [LARGE SCALE GENOMIC DNA]</scope>
    <source>
        <strain evidence="1 2">Mal64</strain>
    </source>
</reference>
<comment type="caution">
    <text evidence="1">The sequence shown here is derived from an EMBL/GenBank/DDBJ whole genome shotgun (WGS) entry which is preliminary data.</text>
</comment>
<dbReference type="InterPro" id="IPR027417">
    <property type="entry name" value="P-loop_NTPase"/>
</dbReference>